<reference evidence="1 2" key="1">
    <citation type="submission" date="2016-10" db="EMBL/GenBank/DDBJ databases">
        <authorList>
            <person name="de Groot N.N."/>
        </authorList>
    </citation>
    <scope>NUCLEOTIDE SEQUENCE [LARGE SCALE GENOMIC DNA]</scope>
    <source>
        <strain evidence="1 2">DSM 25232</strain>
    </source>
</reference>
<evidence type="ECO:0000313" key="1">
    <source>
        <dbReference type="EMBL" id="SEM10990.1"/>
    </source>
</evidence>
<dbReference type="AlphaFoldDB" id="A0A1H7VP88"/>
<dbReference type="Gene3D" id="3.40.1580.10">
    <property type="entry name" value="SMI1/KNR4-like"/>
    <property type="match status" value="1"/>
</dbReference>
<dbReference type="InterPro" id="IPR037883">
    <property type="entry name" value="Knr4/Smi1-like_sf"/>
</dbReference>
<keyword evidence="2" id="KW-1185">Reference proteome</keyword>
<dbReference type="EMBL" id="FOAB01000009">
    <property type="protein sequence ID" value="SEM10990.1"/>
    <property type="molecule type" value="Genomic_DNA"/>
</dbReference>
<sequence length="178" mass="21179">MKFDLKKNNENVENGDLKSLYSYKFKNGKKFPDSYIKFVEEFGYGLSSNLFIIYIPMDDFGDSFFVRTEEIRETYQDVLDDEDELWFDLEPDISYNMLKNLVPFAMSENGHYLFWDIENGNLNEFDIYITDFRGLGFTKVANNLYEFFSKITSETNFKKILPFSINPYPQSFKPFKLE</sequence>
<dbReference type="STRING" id="1038014.SAMN04487910_4127"/>
<protein>
    <submittedName>
        <fullName evidence="1">SMI1-KNR4 cell-wall</fullName>
    </submittedName>
</protein>
<evidence type="ECO:0000313" key="2">
    <source>
        <dbReference type="Proteomes" id="UP000198521"/>
    </source>
</evidence>
<proteinExistence type="predicted"/>
<accession>A0A1H7VP88</accession>
<name>A0A1H7VP88_AQUAM</name>
<dbReference type="OrthoDB" id="8610791at2"/>
<dbReference type="Proteomes" id="UP000198521">
    <property type="component" value="Unassembled WGS sequence"/>
</dbReference>
<dbReference type="Pfam" id="PF14568">
    <property type="entry name" value="SUKH_6"/>
    <property type="match status" value="1"/>
</dbReference>
<organism evidence="1 2">
    <name type="scientific">Aquimarina amphilecti</name>
    <dbReference type="NCBI Taxonomy" id="1038014"/>
    <lineage>
        <taxon>Bacteria</taxon>
        <taxon>Pseudomonadati</taxon>
        <taxon>Bacteroidota</taxon>
        <taxon>Flavobacteriia</taxon>
        <taxon>Flavobacteriales</taxon>
        <taxon>Flavobacteriaceae</taxon>
        <taxon>Aquimarina</taxon>
    </lineage>
</organism>
<dbReference type="RefSeq" id="WP_091411919.1">
    <property type="nucleotide sequence ID" value="NZ_FOAB01000009.1"/>
</dbReference>
<dbReference type="SUPFAM" id="SSF160631">
    <property type="entry name" value="SMI1/KNR4-like"/>
    <property type="match status" value="1"/>
</dbReference>
<gene>
    <name evidence="1" type="ORF">SAMN04487910_4127</name>
</gene>